<dbReference type="Pfam" id="PF01215">
    <property type="entry name" value="COX5B"/>
    <property type="match status" value="1"/>
</dbReference>
<evidence type="ECO:0000256" key="8">
    <source>
        <dbReference type="ARBA" id="ARBA00023136"/>
    </source>
</evidence>
<dbReference type="STRING" id="1230383.A0A1M8A0M3"/>
<keyword evidence="6" id="KW-0809">Transit peptide</keyword>
<evidence type="ECO:0000256" key="2">
    <source>
        <dbReference type="ARBA" id="ARBA00010292"/>
    </source>
</evidence>
<keyword evidence="4" id="KW-0999">Mitochondrion inner membrane</keyword>
<dbReference type="VEuPathDB" id="FungiDB:MSYG_0336"/>
<gene>
    <name evidence="12" type="ORF">MSYG_0336</name>
</gene>
<evidence type="ECO:0000256" key="5">
    <source>
        <dbReference type="ARBA" id="ARBA00022833"/>
    </source>
</evidence>
<reference evidence="13" key="1">
    <citation type="journal article" date="2017" name="Nucleic Acids Res.">
        <title>Proteogenomics produces comprehensive and highly accurate protein-coding gene annotation in a complete genome assembly of Malassezia sympodialis.</title>
        <authorList>
            <person name="Zhu Y."/>
            <person name="Engstroem P.G."/>
            <person name="Tellgren-Roth C."/>
            <person name="Baudo C.D."/>
            <person name="Kennell J.C."/>
            <person name="Sun S."/>
            <person name="Billmyre R.B."/>
            <person name="Schroeder M.S."/>
            <person name="Andersson A."/>
            <person name="Holm T."/>
            <person name="Sigurgeirsson B."/>
            <person name="Wu G."/>
            <person name="Sankaranarayanan S.R."/>
            <person name="Siddharthan R."/>
            <person name="Sanyal K."/>
            <person name="Lundeberg J."/>
            <person name="Nystedt B."/>
            <person name="Boekhout T."/>
            <person name="Dawson T.L. Jr."/>
            <person name="Heitman J."/>
            <person name="Scheynius A."/>
            <person name="Lehtioe J."/>
        </authorList>
    </citation>
    <scope>NUCLEOTIDE SEQUENCE [LARGE SCALE GENOMIC DNA]</scope>
    <source>
        <strain evidence="13">ATCC 42132</strain>
    </source>
</reference>
<evidence type="ECO:0000313" key="12">
    <source>
        <dbReference type="EMBL" id="SHO76002.1"/>
    </source>
</evidence>
<dbReference type="PROSITE" id="PS51359">
    <property type="entry name" value="COX5B_2"/>
    <property type="match status" value="1"/>
</dbReference>
<keyword evidence="7" id="KW-0496">Mitochondrion</keyword>
<comment type="subcellular location">
    <subcellularLocation>
        <location evidence="1">Mitochondrion inner membrane</location>
        <topology evidence="1">Peripheral membrane protein</topology>
        <orientation evidence="1">Matrix side</orientation>
    </subcellularLocation>
</comment>
<proteinExistence type="inferred from homology"/>
<dbReference type="AlphaFoldDB" id="A0A1M8A0M3"/>
<name>A0A1M8A0M3_MALS4</name>
<organism evidence="12 13">
    <name type="scientific">Malassezia sympodialis (strain ATCC 42132)</name>
    <name type="common">Atopic eczema-associated yeast</name>
    <dbReference type="NCBI Taxonomy" id="1230383"/>
    <lineage>
        <taxon>Eukaryota</taxon>
        <taxon>Fungi</taxon>
        <taxon>Dikarya</taxon>
        <taxon>Basidiomycota</taxon>
        <taxon>Ustilaginomycotina</taxon>
        <taxon>Malasseziomycetes</taxon>
        <taxon>Malasseziales</taxon>
        <taxon>Malasseziaceae</taxon>
        <taxon>Malassezia</taxon>
    </lineage>
</organism>
<keyword evidence="5 11" id="KW-0862">Zinc</keyword>
<comment type="similarity">
    <text evidence="2">Belongs to the cytochrome c oxidase subunit 5B family.</text>
</comment>
<dbReference type="PANTHER" id="PTHR10122">
    <property type="entry name" value="CYTOCHROME C OXIDASE SUBUNIT 5B, MITOCHONDRIAL"/>
    <property type="match status" value="1"/>
</dbReference>
<evidence type="ECO:0000256" key="11">
    <source>
        <dbReference type="PIRSR" id="PIRSR602124-2"/>
    </source>
</evidence>
<dbReference type="InterPro" id="IPR002124">
    <property type="entry name" value="Cyt_c_oxidase_su5b"/>
</dbReference>
<evidence type="ECO:0000256" key="10">
    <source>
        <dbReference type="ARBA" id="ARBA00070613"/>
    </source>
</evidence>
<feature type="binding site" evidence="11">
    <location>
        <position position="133"/>
    </location>
    <ligand>
        <name>Zn(2+)</name>
        <dbReference type="ChEBI" id="CHEBI:29105"/>
    </ligand>
</feature>
<dbReference type="SUPFAM" id="SSF57802">
    <property type="entry name" value="Rubredoxin-like"/>
    <property type="match status" value="1"/>
</dbReference>
<evidence type="ECO:0000256" key="9">
    <source>
        <dbReference type="ARBA" id="ARBA00031366"/>
    </source>
</evidence>
<dbReference type="GO" id="GO:0045277">
    <property type="term" value="C:respiratory chain complex IV"/>
    <property type="evidence" value="ECO:0007669"/>
    <property type="project" value="InterPro"/>
</dbReference>
<evidence type="ECO:0000256" key="1">
    <source>
        <dbReference type="ARBA" id="ARBA00004443"/>
    </source>
</evidence>
<evidence type="ECO:0000256" key="7">
    <source>
        <dbReference type="ARBA" id="ARBA00023128"/>
    </source>
</evidence>
<dbReference type="EMBL" id="LT671821">
    <property type="protein sequence ID" value="SHO76002.1"/>
    <property type="molecule type" value="Genomic_DNA"/>
</dbReference>
<dbReference type="CDD" id="cd00924">
    <property type="entry name" value="Cyt_c_Oxidase_Vb"/>
    <property type="match status" value="1"/>
</dbReference>
<keyword evidence="3 11" id="KW-0479">Metal-binding</keyword>
<evidence type="ECO:0000256" key="3">
    <source>
        <dbReference type="ARBA" id="ARBA00022723"/>
    </source>
</evidence>
<accession>A0A1M8A0M3</accession>
<dbReference type="GO" id="GO:0005743">
    <property type="term" value="C:mitochondrial inner membrane"/>
    <property type="evidence" value="ECO:0007669"/>
    <property type="project" value="UniProtKB-SubCell"/>
</dbReference>
<keyword evidence="8" id="KW-0472">Membrane</keyword>
<feature type="binding site" evidence="11">
    <location>
        <position position="109"/>
    </location>
    <ligand>
        <name>Zn(2+)</name>
        <dbReference type="ChEBI" id="CHEBI:29105"/>
    </ligand>
</feature>
<keyword evidence="13" id="KW-1185">Reference proteome</keyword>
<protein>
    <recommendedName>
        <fullName evidence="10">Cytochrome c oxidase subunit 4, mitochondrial</fullName>
    </recommendedName>
    <alternativeName>
        <fullName evidence="9">Cytochrome c oxidase polypeptide IV</fullName>
    </alternativeName>
</protein>
<evidence type="ECO:0000256" key="4">
    <source>
        <dbReference type="ARBA" id="ARBA00022792"/>
    </source>
</evidence>
<dbReference type="InterPro" id="IPR036972">
    <property type="entry name" value="Cyt_c_oxidase_su5b_sf"/>
</dbReference>
<dbReference type="OrthoDB" id="10249250at2759"/>
<dbReference type="OMA" id="FDMEPLQ"/>
<dbReference type="PANTHER" id="PTHR10122:SF0">
    <property type="entry name" value="CYTOCHROME C OXIDASE SUBUNIT 5B, ISOFORM A-RELATED"/>
    <property type="match status" value="1"/>
</dbReference>
<dbReference type="Proteomes" id="UP000186303">
    <property type="component" value="Chromosome 1"/>
</dbReference>
<dbReference type="FunFam" id="2.60.11.10:FF:000003">
    <property type="entry name" value="Cytochrome c oxidase subunit IV"/>
    <property type="match status" value="1"/>
</dbReference>
<evidence type="ECO:0000313" key="13">
    <source>
        <dbReference type="Proteomes" id="UP000186303"/>
    </source>
</evidence>
<sequence>MSFLRSTLTQSLRAPMRLAVAQRSAVRAIATTPLRFAEHQQPLIQGEGAKDGTVASDEDQSTGIERFELMGRLQGVDVFDMTPLQADRLGTIESPIIVKSMASEQVVGCTGYPAESHVTMWMKLTKDIKHHRCPHCGSVYQLEHIGEEHDHH</sequence>
<evidence type="ECO:0000256" key="6">
    <source>
        <dbReference type="ARBA" id="ARBA00022946"/>
    </source>
</evidence>
<feature type="binding site" evidence="11">
    <location>
        <position position="117"/>
    </location>
    <ligand>
        <name>Zn(2+)</name>
        <dbReference type="ChEBI" id="CHEBI:29105"/>
    </ligand>
</feature>
<dbReference type="Gene3D" id="2.60.11.10">
    <property type="entry name" value="Cytochrome c oxidase, subunit Vb"/>
    <property type="match status" value="1"/>
</dbReference>
<dbReference type="GO" id="GO:0046872">
    <property type="term" value="F:metal ion binding"/>
    <property type="evidence" value="ECO:0007669"/>
    <property type="project" value="UniProtKB-KW"/>
</dbReference>
<dbReference type="GO" id="GO:0006123">
    <property type="term" value="P:mitochondrial electron transport, cytochrome c to oxygen"/>
    <property type="evidence" value="ECO:0007669"/>
    <property type="project" value="InterPro"/>
</dbReference>
<feature type="binding site" evidence="11">
    <location>
        <position position="136"/>
    </location>
    <ligand>
        <name>Zn(2+)</name>
        <dbReference type="ChEBI" id="CHEBI:29105"/>
    </ligand>
</feature>